<keyword evidence="3" id="KW-1185">Reference proteome</keyword>
<name>A0ABQ9YF52_9EUKA</name>
<dbReference type="PRINTS" id="PR00449">
    <property type="entry name" value="RASTRNSFRMNG"/>
</dbReference>
<dbReference type="NCBIfam" id="TIGR00231">
    <property type="entry name" value="small_GTP"/>
    <property type="match status" value="1"/>
</dbReference>
<reference evidence="2 3" key="1">
    <citation type="journal article" date="2022" name="bioRxiv">
        <title>Genomics of Preaxostyla Flagellates Illuminates Evolutionary Transitions and the Path Towards Mitochondrial Loss.</title>
        <authorList>
            <person name="Novak L.V.F."/>
            <person name="Treitli S.C."/>
            <person name="Pyrih J."/>
            <person name="Halakuc P."/>
            <person name="Pipaliya S.V."/>
            <person name="Vacek V."/>
            <person name="Brzon O."/>
            <person name="Soukal P."/>
            <person name="Eme L."/>
            <person name="Dacks J.B."/>
            <person name="Karnkowska A."/>
            <person name="Elias M."/>
            <person name="Hampl V."/>
        </authorList>
    </citation>
    <scope>NUCLEOTIDE SEQUENCE [LARGE SCALE GENOMIC DNA]</scope>
    <source>
        <strain evidence="2">NAU3</strain>
        <tissue evidence="2">Gut</tissue>
    </source>
</reference>
<evidence type="ECO:0000313" key="2">
    <source>
        <dbReference type="EMBL" id="KAK2962398.1"/>
    </source>
</evidence>
<dbReference type="SMART" id="SM00175">
    <property type="entry name" value="RAB"/>
    <property type="match status" value="1"/>
</dbReference>
<proteinExistence type="predicted"/>
<dbReference type="Gene3D" id="3.40.50.300">
    <property type="entry name" value="P-loop containing nucleotide triphosphate hydrolases"/>
    <property type="match status" value="1"/>
</dbReference>
<evidence type="ECO:0000313" key="3">
    <source>
        <dbReference type="Proteomes" id="UP001281761"/>
    </source>
</evidence>
<keyword evidence="1" id="KW-0547">Nucleotide-binding</keyword>
<evidence type="ECO:0000256" key="1">
    <source>
        <dbReference type="ARBA" id="ARBA00022741"/>
    </source>
</evidence>
<dbReference type="SMART" id="SM00173">
    <property type="entry name" value="RAS"/>
    <property type="match status" value="1"/>
</dbReference>
<dbReference type="SUPFAM" id="SSF52540">
    <property type="entry name" value="P-loop containing nucleoside triphosphate hydrolases"/>
    <property type="match status" value="1"/>
</dbReference>
<dbReference type="EMBL" id="JARBJD010000011">
    <property type="protein sequence ID" value="KAK2962398.1"/>
    <property type="molecule type" value="Genomic_DNA"/>
</dbReference>
<dbReference type="InterPro" id="IPR027417">
    <property type="entry name" value="P-loop_NTPase"/>
</dbReference>
<dbReference type="InterPro" id="IPR017231">
    <property type="entry name" value="Small_GTPase_Tem1/Spg1"/>
</dbReference>
<dbReference type="InterPro" id="IPR001806">
    <property type="entry name" value="Small_GTPase"/>
</dbReference>
<dbReference type="PANTHER" id="PTHR47978">
    <property type="match status" value="1"/>
</dbReference>
<dbReference type="SMART" id="SM00174">
    <property type="entry name" value="RHO"/>
    <property type="match status" value="1"/>
</dbReference>
<accession>A0ABQ9YF52</accession>
<protein>
    <submittedName>
        <fullName evidence="2">Septum-promoting GTP-binding protein 1</fullName>
    </submittedName>
</protein>
<gene>
    <name evidence="2" type="ORF">BLNAU_2641</name>
</gene>
<comment type="caution">
    <text evidence="2">The sequence shown here is derived from an EMBL/GenBank/DDBJ whole genome shotgun (WGS) entry which is preliminary data.</text>
</comment>
<dbReference type="PIRSF" id="PIRSF037527">
    <property type="entry name" value="Small_GTPase_Tem1"/>
    <property type="match status" value="1"/>
</dbReference>
<dbReference type="InterPro" id="IPR005225">
    <property type="entry name" value="Small_GTP-bd"/>
</dbReference>
<sequence>MVGDPQIGKTSLMVKYVKNEFGEDYILTLGVNFMEKKLKVKGQEVVFNIWDLGGAQEFVNMLPLVCSDATAILYMFDLTRVSTLVGVKEWYKQARGFNQDSMAFLVGTKFDLFVSLPADQQASIVKKARSYSKAMKAPLIFSSSRLSINVKNIFKIVLAKIFNIKPNIDEIHDAGCPILELEPYVPKEGEEGK</sequence>
<dbReference type="Pfam" id="PF00071">
    <property type="entry name" value="Ras"/>
    <property type="match status" value="1"/>
</dbReference>
<dbReference type="Proteomes" id="UP001281761">
    <property type="component" value="Unassembled WGS sequence"/>
</dbReference>
<organism evidence="2 3">
    <name type="scientific">Blattamonas nauphoetae</name>
    <dbReference type="NCBI Taxonomy" id="2049346"/>
    <lineage>
        <taxon>Eukaryota</taxon>
        <taxon>Metamonada</taxon>
        <taxon>Preaxostyla</taxon>
        <taxon>Oxymonadida</taxon>
        <taxon>Blattamonas</taxon>
    </lineage>
</organism>
<dbReference type="PROSITE" id="PS51419">
    <property type="entry name" value="RAB"/>
    <property type="match status" value="1"/>
</dbReference>